<dbReference type="InterPro" id="IPR051906">
    <property type="entry name" value="TolC-like"/>
</dbReference>
<evidence type="ECO:0000256" key="1">
    <source>
        <dbReference type="ARBA" id="ARBA00004442"/>
    </source>
</evidence>
<sequence>MKKLLALALCCFGPDYAMAQTTLSLGEAIRVAAINSRQIQLAENASQTARARYHETDAMFLPKVGIDYTAMVTNSPMQAFGIRLQQRKITQSDFAPDLLNRPGATGNFITEASLLQPLFNPDMLAMRDAARKQVTAAGFEKQRVAEFVRFSVESAYCQLQLAYEMTAVASQEKETLQSIYESVQNRFDQGYVQKSDLLNVEVRLRETEAQLSSAFAAIEEYSDELSLWMGKPLGDRYAVESIPVESPDVSITSLPEDRSDFRALNVSVSVYDDLMKATRRSSLPKINAFASYMLNDPALWGFGSGAYLAGVKLSWAIFQGGDVKRKLATHQLEKQRVLLQLADRKDQDRNGLLKAIRELTEAGFRLKQYHTAIAQAREALAILENRFRQGLATTTEVLTAQTQLSRQRLAYDQTIASRNMTLAYIRFLTAH</sequence>
<feature type="signal peptide" evidence="8">
    <location>
        <begin position="1"/>
        <end position="19"/>
    </location>
</feature>
<evidence type="ECO:0000256" key="4">
    <source>
        <dbReference type="ARBA" id="ARBA00022452"/>
    </source>
</evidence>
<dbReference type="EMBL" id="FNGS01000018">
    <property type="protein sequence ID" value="SDN12609.1"/>
    <property type="molecule type" value="Genomic_DNA"/>
</dbReference>
<dbReference type="AlphaFoldDB" id="A0A1G9YTU8"/>
<evidence type="ECO:0000256" key="5">
    <source>
        <dbReference type="ARBA" id="ARBA00022692"/>
    </source>
</evidence>
<accession>A0A1G9YTU8</accession>
<feature type="chain" id="PRO_5011512689" evidence="8">
    <location>
        <begin position="20"/>
        <end position="431"/>
    </location>
</feature>
<keyword evidence="7" id="KW-0998">Cell outer membrane</keyword>
<comment type="subcellular location">
    <subcellularLocation>
        <location evidence="1">Cell outer membrane</location>
    </subcellularLocation>
</comment>
<evidence type="ECO:0000313" key="9">
    <source>
        <dbReference type="EMBL" id="SDN12609.1"/>
    </source>
</evidence>
<dbReference type="SUPFAM" id="SSF56954">
    <property type="entry name" value="Outer membrane efflux proteins (OEP)"/>
    <property type="match status" value="1"/>
</dbReference>
<dbReference type="GO" id="GO:1990281">
    <property type="term" value="C:efflux pump complex"/>
    <property type="evidence" value="ECO:0007669"/>
    <property type="project" value="TreeGrafter"/>
</dbReference>
<dbReference type="OrthoDB" id="13803at2"/>
<evidence type="ECO:0000313" key="10">
    <source>
        <dbReference type="Proteomes" id="UP000198901"/>
    </source>
</evidence>
<evidence type="ECO:0000256" key="8">
    <source>
        <dbReference type="SAM" id="SignalP"/>
    </source>
</evidence>
<protein>
    <submittedName>
        <fullName evidence="9">Outer membrane protein TolC</fullName>
    </submittedName>
</protein>
<dbReference type="GO" id="GO:0015288">
    <property type="term" value="F:porin activity"/>
    <property type="evidence" value="ECO:0007669"/>
    <property type="project" value="TreeGrafter"/>
</dbReference>
<dbReference type="Proteomes" id="UP000198901">
    <property type="component" value="Unassembled WGS sequence"/>
</dbReference>
<dbReference type="GO" id="GO:0009279">
    <property type="term" value="C:cell outer membrane"/>
    <property type="evidence" value="ECO:0007669"/>
    <property type="project" value="UniProtKB-SubCell"/>
</dbReference>
<dbReference type="Gene3D" id="1.20.1600.10">
    <property type="entry name" value="Outer membrane efflux proteins (OEP)"/>
    <property type="match status" value="1"/>
</dbReference>
<evidence type="ECO:0000256" key="3">
    <source>
        <dbReference type="ARBA" id="ARBA00022448"/>
    </source>
</evidence>
<keyword evidence="4" id="KW-1134">Transmembrane beta strand</keyword>
<keyword evidence="5" id="KW-0812">Transmembrane</keyword>
<dbReference type="PANTHER" id="PTHR30026:SF20">
    <property type="entry name" value="OUTER MEMBRANE PROTEIN TOLC"/>
    <property type="match status" value="1"/>
</dbReference>
<evidence type="ECO:0000256" key="2">
    <source>
        <dbReference type="ARBA" id="ARBA00007613"/>
    </source>
</evidence>
<dbReference type="InterPro" id="IPR003423">
    <property type="entry name" value="OMP_efflux"/>
</dbReference>
<keyword evidence="10" id="KW-1185">Reference proteome</keyword>
<dbReference type="GO" id="GO:0015562">
    <property type="term" value="F:efflux transmembrane transporter activity"/>
    <property type="evidence" value="ECO:0007669"/>
    <property type="project" value="InterPro"/>
</dbReference>
<gene>
    <name evidence="9" type="ORF">SAMN04488090_5038</name>
</gene>
<proteinExistence type="inferred from homology"/>
<dbReference type="PANTHER" id="PTHR30026">
    <property type="entry name" value="OUTER MEMBRANE PROTEIN TOLC"/>
    <property type="match status" value="1"/>
</dbReference>
<evidence type="ECO:0000256" key="7">
    <source>
        <dbReference type="ARBA" id="ARBA00023237"/>
    </source>
</evidence>
<keyword evidence="3" id="KW-0813">Transport</keyword>
<dbReference type="STRING" id="563176.SAMN04488090_5038"/>
<reference evidence="9 10" key="1">
    <citation type="submission" date="2016-10" db="EMBL/GenBank/DDBJ databases">
        <authorList>
            <person name="de Groot N.N."/>
        </authorList>
    </citation>
    <scope>NUCLEOTIDE SEQUENCE [LARGE SCALE GENOMIC DNA]</scope>
    <source>
        <strain evidence="9 10">DSM 21668</strain>
    </source>
</reference>
<name>A0A1G9YTU8_9BACT</name>
<organism evidence="9 10">
    <name type="scientific">Siphonobacter aquaeclarae</name>
    <dbReference type="NCBI Taxonomy" id="563176"/>
    <lineage>
        <taxon>Bacteria</taxon>
        <taxon>Pseudomonadati</taxon>
        <taxon>Bacteroidota</taxon>
        <taxon>Cytophagia</taxon>
        <taxon>Cytophagales</taxon>
        <taxon>Cytophagaceae</taxon>
        <taxon>Siphonobacter</taxon>
    </lineage>
</organism>
<comment type="similarity">
    <text evidence="2">Belongs to the outer membrane factor (OMF) (TC 1.B.17) family.</text>
</comment>
<keyword evidence="8" id="KW-0732">Signal</keyword>
<keyword evidence="6" id="KW-0472">Membrane</keyword>
<dbReference type="RefSeq" id="WP_093209332.1">
    <property type="nucleotide sequence ID" value="NZ_FNGS01000018.1"/>
</dbReference>
<evidence type="ECO:0000256" key="6">
    <source>
        <dbReference type="ARBA" id="ARBA00023136"/>
    </source>
</evidence>
<dbReference type="Pfam" id="PF02321">
    <property type="entry name" value="OEP"/>
    <property type="match status" value="2"/>
</dbReference>